<dbReference type="PANTHER" id="PTHR12677">
    <property type="entry name" value="GOLGI APPARATUS MEMBRANE PROTEIN TVP38-RELATED"/>
    <property type="match status" value="1"/>
</dbReference>
<evidence type="ECO:0000256" key="3">
    <source>
        <dbReference type="ARBA" id="ARBA00022692"/>
    </source>
</evidence>
<feature type="compositionally biased region" description="Polar residues" evidence="6">
    <location>
        <begin position="48"/>
        <end position="62"/>
    </location>
</feature>
<evidence type="ECO:0000256" key="7">
    <source>
        <dbReference type="SAM" id="Phobius"/>
    </source>
</evidence>
<feature type="transmembrane region" description="Helical" evidence="7">
    <location>
        <begin position="169"/>
        <end position="190"/>
    </location>
</feature>
<comment type="caution">
    <text evidence="9">The sequence shown here is derived from an EMBL/GenBank/DDBJ whole genome shotgun (WGS) entry which is preliminary data.</text>
</comment>
<organism evidence="9 10">
    <name type="scientific">Symbiodinium necroappetens</name>
    <dbReference type="NCBI Taxonomy" id="1628268"/>
    <lineage>
        <taxon>Eukaryota</taxon>
        <taxon>Sar</taxon>
        <taxon>Alveolata</taxon>
        <taxon>Dinophyceae</taxon>
        <taxon>Suessiales</taxon>
        <taxon>Symbiodiniaceae</taxon>
        <taxon>Symbiodinium</taxon>
    </lineage>
</organism>
<protein>
    <recommendedName>
        <fullName evidence="8">VTT domain-containing protein</fullName>
    </recommendedName>
</protein>
<reference evidence="9" key="1">
    <citation type="submission" date="2021-02" db="EMBL/GenBank/DDBJ databases">
        <authorList>
            <person name="Dougan E. K."/>
            <person name="Rhodes N."/>
            <person name="Thang M."/>
            <person name="Chan C."/>
        </authorList>
    </citation>
    <scope>NUCLEOTIDE SEQUENCE</scope>
</reference>
<dbReference type="PANTHER" id="PTHR12677:SF59">
    <property type="entry name" value="GOLGI APPARATUS MEMBRANE PROTEIN TVP38-RELATED"/>
    <property type="match status" value="1"/>
</dbReference>
<dbReference type="AlphaFoldDB" id="A0A812JIU2"/>
<dbReference type="GO" id="GO:0005886">
    <property type="term" value="C:plasma membrane"/>
    <property type="evidence" value="ECO:0007669"/>
    <property type="project" value="UniProtKB-SubCell"/>
</dbReference>
<evidence type="ECO:0000313" key="9">
    <source>
        <dbReference type="EMBL" id="CAE7207272.1"/>
    </source>
</evidence>
<feature type="region of interest" description="Disordered" evidence="6">
    <location>
        <begin position="353"/>
        <end position="385"/>
    </location>
</feature>
<feature type="transmembrane region" description="Helical" evidence="7">
    <location>
        <begin position="130"/>
        <end position="157"/>
    </location>
</feature>
<name>A0A812JIU2_9DINO</name>
<comment type="subcellular location">
    <subcellularLocation>
        <location evidence="1">Cell membrane</location>
        <topology evidence="1">Multi-pass membrane protein</topology>
    </subcellularLocation>
</comment>
<dbReference type="EMBL" id="CAJNJA010006209">
    <property type="protein sequence ID" value="CAE7207272.1"/>
    <property type="molecule type" value="Genomic_DNA"/>
</dbReference>
<keyword evidence="10" id="KW-1185">Reference proteome</keyword>
<gene>
    <name evidence="9" type="ORF">SNEC2469_LOCUS1862</name>
</gene>
<evidence type="ECO:0000256" key="1">
    <source>
        <dbReference type="ARBA" id="ARBA00004651"/>
    </source>
</evidence>
<evidence type="ECO:0000256" key="4">
    <source>
        <dbReference type="ARBA" id="ARBA00022989"/>
    </source>
</evidence>
<evidence type="ECO:0000256" key="2">
    <source>
        <dbReference type="ARBA" id="ARBA00022475"/>
    </source>
</evidence>
<feature type="region of interest" description="Disordered" evidence="6">
    <location>
        <begin position="39"/>
        <end position="63"/>
    </location>
</feature>
<keyword evidence="3 7" id="KW-0812">Transmembrane</keyword>
<sequence length="486" mass="52737">MRKKGPPTPSVQATCIRIVGRLFFSRLLSFDAASLSTLRRPSHHTNDNTRTMQTTGTKQQHTVEPPGLFDMAGTGGDSGSPASGKWRILAGVSVVSTSVALYVRFHHLLTVASLRRNHDFITTLVDQNPVLAPLCYIAVLVAVIGITCPGATMLSFLGGVLFKQPYASAYAYCGYIIGATISYFVTTFVLGDYMRKRLAANSQLYQKFEANVRRNAFAYLVAARYTMVFPFFFVNGAAALVGVRCRTFIAATSVSCIPGSVIYTTAGGALANLLHKMTDDEELDKTQLIWAALSDPNVKICMAGVTCALIVVAIIQLTQSDEEKKASKGPALNIQSHENRAFKAYAFSRSGEVSSAPGASGPSVLHRVKGPEAKDRCQVTAGEPRSTKGCSVLERRFLPWNSEHEQSFRTEPCAPREGSAEHAHGLARATLGEASPSGREREGTEPSVRWKCESPNTETCCWMLSTSHRWRCNEFIGSCTAQASCP</sequence>
<feature type="region of interest" description="Disordered" evidence="6">
    <location>
        <begin position="429"/>
        <end position="449"/>
    </location>
</feature>
<keyword evidence="4 7" id="KW-1133">Transmembrane helix</keyword>
<dbReference type="InterPro" id="IPR032816">
    <property type="entry name" value="VTT_dom"/>
</dbReference>
<dbReference type="Pfam" id="PF09335">
    <property type="entry name" value="VTT_dom"/>
    <property type="match status" value="1"/>
</dbReference>
<dbReference type="Proteomes" id="UP000601435">
    <property type="component" value="Unassembled WGS sequence"/>
</dbReference>
<evidence type="ECO:0000259" key="8">
    <source>
        <dbReference type="Pfam" id="PF09335"/>
    </source>
</evidence>
<evidence type="ECO:0000313" key="10">
    <source>
        <dbReference type="Proteomes" id="UP000601435"/>
    </source>
</evidence>
<dbReference type="InterPro" id="IPR015414">
    <property type="entry name" value="TMEM64"/>
</dbReference>
<feature type="transmembrane region" description="Helical" evidence="7">
    <location>
        <begin position="248"/>
        <end position="271"/>
    </location>
</feature>
<feature type="compositionally biased region" description="Basic and acidic residues" evidence="6">
    <location>
        <begin position="438"/>
        <end position="449"/>
    </location>
</feature>
<keyword evidence="5 7" id="KW-0472">Membrane</keyword>
<accession>A0A812JIU2</accession>
<dbReference type="OrthoDB" id="166803at2759"/>
<proteinExistence type="predicted"/>
<evidence type="ECO:0000256" key="5">
    <source>
        <dbReference type="ARBA" id="ARBA00023136"/>
    </source>
</evidence>
<feature type="domain" description="VTT" evidence="8">
    <location>
        <begin position="152"/>
        <end position="267"/>
    </location>
</feature>
<feature type="transmembrane region" description="Helical" evidence="7">
    <location>
        <begin position="216"/>
        <end position="241"/>
    </location>
</feature>
<evidence type="ECO:0000256" key="6">
    <source>
        <dbReference type="SAM" id="MobiDB-lite"/>
    </source>
</evidence>
<keyword evidence="2" id="KW-1003">Cell membrane</keyword>